<dbReference type="STRING" id="1562970.ING2E5B_2233"/>
<protein>
    <submittedName>
        <fullName evidence="2">Uncharacterized protein</fullName>
    </submittedName>
</protein>
<keyword evidence="1" id="KW-0812">Transmembrane</keyword>
<proteinExistence type="predicted"/>
<keyword evidence="1" id="KW-0472">Membrane</keyword>
<dbReference type="InterPro" id="IPR051675">
    <property type="entry name" value="Endo/Exo/Phosphatase_dom_1"/>
</dbReference>
<dbReference type="PANTHER" id="PTHR21180:SF32">
    <property type="entry name" value="ENDONUCLEASE_EXONUCLEASE_PHOSPHATASE FAMILY DOMAIN-CONTAINING PROTEIN 1"/>
    <property type="match status" value="1"/>
</dbReference>
<organism evidence="2 3">
    <name type="scientific">Fermentimonas caenicola</name>
    <dbReference type="NCBI Taxonomy" id="1562970"/>
    <lineage>
        <taxon>Bacteria</taxon>
        <taxon>Pseudomonadati</taxon>
        <taxon>Bacteroidota</taxon>
        <taxon>Bacteroidia</taxon>
        <taxon>Bacteroidales</taxon>
        <taxon>Dysgonomonadaceae</taxon>
        <taxon>Fermentimonas</taxon>
    </lineage>
</organism>
<keyword evidence="1" id="KW-1133">Transmembrane helix</keyword>
<dbReference type="GO" id="GO:0015628">
    <property type="term" value="P:protein secretion by the type II secretion system"/>
    <property type="evidence" value="ECO:0007669"/>
    <property type="project" value="TreeGrafter"/>
</dbReference>
<evidence type="ECO:0000313" key="3">
    <source>
        <dbReference type="Proteomes" id="UP000032417"/>
    </source>
</evidence>
<reference evidence="2 3" key="1">
    <citation type="submission" date="2014-08" db="EMBL/GenBank/DDBJ databases">
        <authorList>
            <person name="Wibberg D."/>
        </authorList>
    </citation>
    <scope>NUCLEOTIDE SEQUENCE [LARGE SCALE GENOMIC DNA]</scope>
    <source>
        <strain evidence="3">ING2-E5B</strain>
    </source>
</reference>
<dbReference type="SUPFAM" id="SSF47781">
    <property type="entry name" value="RuvA domain 2-like"/>
    <property type="match status" value="2"/>
</dbReference>
<sequence>MYWKDFFYYNKGSRSAIILLLILIPLSIILNSFISIKKSSGLDASQNDSIINEFMRSREAVVINNYGKSFKSKRNPVTDTSEIRSEALQYKNEISIASKSRSPAHFPRIIKLKEGETINLNENDTTQWKKIPGIGSTYASRIVKYKNLLGGFFCKDQLMEVYGIDKELYSRIEPFIKTDSNYIKLNVNEMEFRDLLRHPYLNYNQVQTIFNLRDKKGRISSIEELSLLDEFTDDDIDRLRPYLQFL</sequence>
<dbReference type="PANTHER" id="PTHR21180">
    <property type="entry name" value="ENDONUCLEASE/EXONUCLEASE/PHOSPHATASE FAMILY DOMAIN-CONTAINING PROTEIN 1"/>
    <property type="match status" value="1"/>
</dbReference>
<dbReference type="GO" id="GO:0015627">
    <property type="term" value="C:type II protein secretion system complex"/>
    <property type="evidence" value="ECO:0007669"/>
    <property type="project" value="TreeGrafter"/>
</dbReference>
<dbReference type="KEGG" id="pbt:ING2E5B_2233"/>
<keyword evidence="3" id="KW-1185">Reference proteome</keyword>
<dbReference type="Gene3D" id="1.10.150.280">
    <property type="entry name" value="AF1531-like domain"/>
    <property type="match status" value="1"/>
</dbReference>
<evidence type="ECO:0000256" key="1">
    <source>
        <dbReference type="SAM" id="Phobius"/>
    </source>
</evidence>
<dbReference type="HOGENOM" id="CLU_077104_1_0_10"/>
<dbReference type="InterPro" id="IPR010994">
    <property type="entry name" value="RuvA_2-like"/>
</dbReference>
<feature type="transmembrane region" description="Helical" evidence="1">
    <location>
        <begin position="16"/>
        <end position="36"/>
    </location>
</feature>
<dbReference type="OrthoDB" id="981124at2"/>
<dbReference type="Proteomes" id="UP000032417">
    <property type="component" value="Chromosome 1"/>
</dbReference>
<evidence type="ECO:0000313" key="2">
    <source>
        <dbReference type="EMBL" id="CEA16961.1"/>
    </source>
</evidence>
<dbReference type="EMBL" id="LN515532">
    <property type="protein sequence ID" value="CEA16961.1"/>
    <property type="molecule type" value="Genomic_DNA"/>
</dbReference>
<dbReference type="AlphaFoldDB" id="A0A098C3E9"/>
<gene>
    <name evidence="2" type="ORF">ING2E5B_2233</name>
</gene>
<name>A0A098C3E9_9BACT</name>
<accession>A0A098C3E9</accession>
<dbReference type="Pfam" id="PF12836">
    <property type="entry name" value="HHH_3"/>
    <property type="match status" value="2"/>
</dbReference>